<feature type="signal peptide" evidence="2">
    <location>
        <begin position="1"/>
        <end position="18"/>
    </location>
</feature>
<feature type="compositionally biased region" description="Polar residues" evidence="1">
    <location>
        <begin position="53"/>
        <end position="72"/>
    </location>
</feature>
<dbReference type="Proteomes" id="UP000499080">
    <property type="component" value="Unassembled WGS sequence"/>
</dbReference>
<evidence type="ECO:0000313" key="3">
    <source>
        <dbReference type="EMBL" id="GBL78814.1"/>
    </source>
</evidence>
<proteinExistence type="predicted"/>
<sequence>MLTRTSLLIRQLLIYVLSDCRCNGSSTETSVLVAITGLGSTPPEEGITGGGTQATPHSVSTSRSENPLTYSAASHLRTRR</sequence>
<feature type="chain" id="PRO_5021499477" description="Secreted protein" evidence="2">
    <location>
        <begin position="19"/>
        <end position="80"/>
    </location>
</feature>
<dbReference type="AlphaFoldDB" id="A0A4Y2AIP9"/>
<protein>
    <recommendedName>
        <fullName evidence="5">Secreted protein</fullName>
    </recommendedName>
</protein>
<keyword evidence="4" id="KW-1185">Reference proteome</keyword>
<name>A0A4Y2AIP9_ARAVE</name>
<accession>A0A4Y2AIP9</accession>
<reference evidence="3 4" key="1">
    <citation type="journal article" date="2019" name="Sci. Rep.">
        <title>Orb-weaving spider Araneus ventricosus genome elucidates the spidroin gene catalogue.</title>
        <authorList>
            <person name="Kono N."/>
            <person name="Nakamura H."/>
            <person name="Ohtoshi R."/>
            <person name="Moran D.A.P."/>
            <person name="Shinohara A."/>
            <person name="Yoshida Y."/>
            <person name="Fujiwara M."/>
            <person name="Mori M."/>
            <person name="Tomita M."/>
            <person name="Arakawa K."/>
        </authorList>
    </citation>
    <scope>NUCLEOTIDE SEQUENCE [LARGE SCALE GENOMIC DNA]</scope>
</reference>
<evidence type="ECO:0008006" key="5">
    <source>
        <dbReference type="Google" id="ProtNLM"/>
    </source>
</evidence>
<dbReference type="EMBL" id="BGPR01000016">
    <property type="protein sequence ID" value="GBL78814.1"/>
    <property type="molecule type" value="Genomic_DNA"/>
</dbReference>
<comment type="caution">
    <text evidence="3">The sequence shown here is derived from an EMBL/GenBank/DDBJ whole genome shotgun (WGS) entry which is preliminary data.</text>
</comment>
<keyword evidence="2" id="KW-0732">Signal</keyword>
<organism evidence="3 4">
    <name type="scientific">Araneus ventricosus</name>
    <name type="common">Orbweaver spider</name>
    <name type="synonym">Epeira ventricosa</name>
    <dbReference type="NCBI Taxonomy" id="182803"/>
    <lineage>
        <taxon>Eukaryota</taxon>
        <taxon>Metazoa</taxon>
        <taxon>Ecdysozoa</taxon>
        <taxon>Arthropoda</taxon>
        <taxon>Chelicerata</taxon>
        <taxon>Arachnida</taxon>
        <taxon>Araneae</taxon>
        <taxon>Araneomorphae</taxon>
        <taxon>Entelegynae</taxon>
        <taxon>Araneoidea</taxon>
        <taxon>Araneidae</taxon>
        <taxon>Araneus</taxon>
    </lineage>
</organism>
<evidence type="ECO:0000256" key="1">
    <source>
        <dbReference type="SAM" id="MobiDB-lite"/>
    </source>
</evidence>
<evidence type="ECO:0000313" key="4">
    <source>
        <dbReference type="Proteomes" id="UP000499080"/>
    </source>
</evidence>
<gene>
    <name evidence="3" type="ORF">AVEN_65346_1</name>
</gene>
<evidence type="ECO:0000256" key="2">
    <source>
        <dbReference type="SAM" id="SignalP"/>
    </source>
</evidence>
<feature type="region of interest" description="Disordered" evidence="1">
    <location>
        <begin position="40"/>
        <end position="80"/>
    </location>
</feature>